<proteinExistence type="predicted"/>
<accession>G9Y734</accession>
<organism evidence="1 2">
    <name type="scientific">Hafnia alvei ATCC 51873</name>
    <dbReference type="NCBI Taxonomy" id="1002364"/>
    <lineage>
        <taxon>Bacteria</taxon>
        <taxon>Pseudomonadati</taxon>
        <taxon>Pseudomonadota</taxon>
        <taxon>Gammaproteobacteria</taxon>
        <taxon>Enterobacterales</taxon>
        <taxon>Hafniaceae</taxon>
        <taxon>Hafnia</taxon>
    </lineage>
</organism>
<evidence type="ECO:0000313" key="2">
    <source>
        <dbReference type="Proteomes" id="UP000005959"/>
    </source>
</evidence>
<dbReference type="Proteomes" id="UP000005959">
    <property type="component" value="Unassembled WGS sequence"/>
</dbReference>
<reference evidence="1 2" key="1">
    <citation type="submission" date="2011-08" db="EMBL/GenBank/DDBJ databases">
        <authorList>
            <person name="Weinstock G."/>
            <person name="Sodergren E."/>
            <person name="Clifton S."/>
            <person name="Fulton L."/>
            <person name="Fulton B."/>
            <person name="Courtney L."/>
            <person name="Fronick C."/>
            <person name="Harrison M."/>
            <person name="Strong C."/>
            <person name="Farmer C."/>
            <person name="Delahaunty K."/>
            <person name="Markovic C."/>
            <person name="Hall O."/>
            <person name="Minx P."/>
            <person name="Tomlinson C."/>
            <person name="Mitreva M."/>
            <person name="Hou S."/>
            <person name="Chen J."/>
            <person name="Wollam A."/>
            <person name="Pepin K.H."/>
            <person name="Johnson M."/>
            <person name="Bhonagiri V."/>
            <person name="Zhang X."/>
            <person name="Suruliraj S."/>
            <person name="Warren W."/>
            <person name="Chinwalla A."/>
            <person name="Mardis E.R."/>
            <person name="Wilson R.K."/>
        </authorList>
    </citation>
    <scope>NUCLEOTIDE SEQUENCE [LARGE SCALE GENOMIC DNA]</scope>
    <source>
        <strain evidence="1 2">ATCC 51873</strain>
    </source>
</reference>
<comment type="caution">
    <text evidence="1">The sequence shown here is derived from an EMBL/GenBank/DDBJ whole genome shotgun (WGS) entry which is preliminary data.</text>
</comment>
<dbReference type="HOGENOM" id="CLU_3184338_0_0_6"/>
<protein>
    <submittedName>
        <fullName evidence="1">Uncharacterized protein</fullName>
    </submittedName>
</protein>
<gene>
    <name evidence="1" type="ORF">HMPREF0454_02385</name>
</gene>
<dbReference type="EMBL" id="AGCI01000055">
    <property type="protein sequence ID" value="EHM42378.1"/>
    <property type="molecule type" value="Genomic_DNA"/>
</dbReference>
<dbReference type="AlphaFoldDB" id="G9Y734"/>
<name>G9Y734_HAFAL</name>
<evidence type="ECO:0000313" key="1">
    <source>
        <dbReference type="EMBL" id="EHM42378.1"/>
    </source>
</evidence>
<sequence>MLVFLRLSKIKINYFIFQFICLSKKHRYPPNNLSFCYLPFFIFEIN</sequence>